<evidence type="ECO:0000256" key="2">
    <source>
        <dbReference type="SAM" id="SignalP"/>
    </source>
</evidence>
<dbReference type="Pfam" id="PF01183">
    <property type="entry name" value="Glyco_hydro_25"/>
    <property type="match status" value="1"/>
</dbReference>
<accession>A0A7G8T6K3</accession>
<dbReference type="CDD" id="cd06414">
    <property type="entry name" value="GH25_LytC-like"/>
    <property type="match status" value="1"/>
</dbReference>
<dbReference type="InterPro" id="IPR002053">
    <property type="entry name" value="Glyco_hydro_25"/>
</dbReference>
<name>A0A7G8T6K3_9FIRM</name>
<comment type="similarity">
    <text evidence="1">Belongs to the glycosyl hydrolase 25 family.</text>
</comment>
<dbReference type="InterPro" id="IPR003343">
    <property type="entry name" value="Big_2"/>
</dbReference>
<dbReference type="Gene3D" id="3.20.20.80">
    <property type="entry name" value="Glycosidases"/>
    <property type="match status" value="1"/>
</dbReference>
<proteinExistence type="inferred from homology"/>
<dbReference type="Proteomes" id="UP000515909">
    <property type="component" value="Chromosome"/>
</dbReference>
<keyword evidence="2" id="KW-0732">Signal</keyword>
<dbReference type="GO" id="GO:0016052">
    <property type="term" value="P:carbohydrate catabolic process"/>
    <property type="evidence" value="ECO:0007669"/>
    <property type="project" value="TreeGrafter"/>
</dbReference>
<feature type="signal peptide" evidence="2">
    <location>
        <begin position="1"/>
        <end position="24"/>
    </location>
</feature>
<dbReference type="EMBL" id="CP060286">
    <property type="protein sequence ID" value="QNK39244.1"/>
    <property type="molecule type" value="Genomic_DNA"/>
</dbReference>
<dbReference type="Pfam" id="PF02368">
    <property type="entry name" value="Big_2"/>
    <property type="match status" value="1"/>
</dbReference>
<dbReference type="GO" id="GO:0003796">
    <property type="term" value="F:lysozyme activity"/>
    <property type="evidence" value="ECO:0007669"/>
    <property type="project" value="InterPro"/>
</dbReference>
<dbReference type="Gene3D" id="2.60.40.1080">
    <property type="match status" value="1"/>
</dbReference>
<gene>
    <name evidence="4" type="ORF">HCR03_10730</name>
</gene>
<dbReference type="GO" id="GO:0016998">
    <property type="term" value="P:cell wall macromolecule catabolic process"/>
    <property type="evidence" value="ECO:0007669"/>
    <property type="project" value="InterPro"/>
</dbReference>
<dbReference type="SUPFAM" id="SSF49373">
    <property type="entry name" value="Invasin/intimin cell-adhesion fragments"/>
    <property type="match status" value="1"/>
</dbReference>
<dbReference type="PANTHER" id="PTHR34135:SF2">
    <property type="entry name" value="LYSOZYME"/>
    <property type="match status" value="1"/>
</dbReference>
<dbReference type="RefSeq" id="WP_187034211.1">
    <property type="nucleotide sequence ID" value="NZ_CP060286.1"/>
</dbReference>
<evidence type="ECO:0000256" key="1">
    <source>
        <dbReference type="ARBA" id="ARBA00010646"/>
    </source>
</evidence>
<dbReference type="GO" id="GO:0009253">
    <property type="term" value="P:peptidoglycan catabolic process"/>
    <property type="evidence" value="ECO:0007669"/>
    <property type="project" value="InterPro"/>
</dbReference>
<evidence type="ECO:0000313" key="5">
    <source>
        <dbReference type="Proteomes" id="UP000515909"/>
    </source>
</evidence>
<dbReference type="PANTHER" id="PTHR34135">
    <property type="entry name" value="LYSOZYME"/>
    <property type="match status" value="1"/>
</dbReference>
<dbReference type="SUPFAM" id="SSF51445">
    <property type="entry name" value="(Trans)glycosidases"/>
    <property type="match status" value="1"/>
</dbReference>
<protein>
    <submittedName>
        <fullName evidence="4">Ig-like domain-containing protein</fullName>
    </submittedName>
</protein>
<feature type="chain" id="PRO_5038488381" evidence="2">
    <location>
        <begin position="25"/>
        <end position="363"/>
    </location>
</feature>
<feature type="domain" description="BIG2" evidence="3">
    <location>
        <begin position="40"/>
        <end position="104"/>
    </location>
</feature>
<sequence>MKKKWISLLITLVLALSAAIPASAASAANVMLPAISASGMNLAVGDSAQLTVSFRGADVTYGMLWNTNNPAVASVEHGTVKAAGPGAALVTATTGDGRSVSCTVRVGVKGIDVSQKQETVDWNTVKNSGVGFAILRAGYGDELSQADTAFEANYDGAKAAGLKVGVYYRSYALDEADAVKEANVCLSILNGKTLDYPLFLDIEEDSQYALPAEQVSAIAAAFCKTVADAGYRAGVYSYADMLSNKLTGSVLAPYDKWVAHVDVSAPRYSGNYTVWQYSHTGTVPGVSTQVDLDYSYRDYPNPAPQARDISLLSDSPSAITLQKGKSYTFKFTPNGISGLPAFSSGNSAAVKVVSRKNAGGAGM</sequence>
<evidence type="ECO:0000313" key="4">
    <source>
        <dbReference type="EMBL" id="QNK39244.1"/>
    </source>
</evidence>
<dbReference type="InterPro" id="IPR017853">
    <property type="entry name" value="GH"/>
</dbReference>
<dbReference type="InterPro" id="IPR008964">
    <property type="entry name" value="Invasin/intimin_cell_adhesion"/>
</dbReference>
<organism evidence="4 5">
    <name type="scientific">Caproicibacter fermentans</name>
    <dbReference type="NCBI Taxonomy" id="2576756"/>
    <lineage>
        <taxon>Bacteria</taxon>
        <taxon>Bacillati</taxon>
        <taxon>Bacillota</taxon>
        <taxon>Clostridia</taxon>
        <taxon>Eubacteriales</taxon>
        <taxon>Acutalibacteraceae</taxon>
        <taxon>Caproicibacter</taxon>
    </lineage>
</organism>
<reference evidence="4 5" key="1">
    <citation type="submission" date="2020-08" db="EMBL/GenBank/DDBJ databases">
        <title>The isolate Caproiciproducens sp. 7D4C2 produces n-caproate at mildly acidic conditions from hexoses: genome and rBOX comparison with related strains and chain-elongating bacteria.</title>
        <authorList>
            <person name="Esquivel-Elizondo S."/>
            <person name="Bagci C."/>
            <person name="Temovska M."/>
            <person name="Jeon B.S."/>
            <person name="Bessarab I."/>
            <person name="Williams R.B.H."/>
            <person name="Huson D.H."/>
            <person name="Angenent L.T."/>
        </authorList>
    </citation>
    <scope>NUCLEOTIDE SEQUENCE [LARGE SCALE GENOMIC DNA]</scope>
    <source>
        <strain evidence="4 5">7D4C2</strain>
    </source>
</reference>
<dbReference type="AlphaFoldDB" id="A0A7G8T6K3"/>
<dbReference type="PROSITE" id="PS51904">
    <property type="entry name" value="GLYCOSYL_HYDROL_F25_2"/>
    <property type="match status" value="1"/>
</dbReference>
<evidence type="ECO:0000259" key="3">
    <source>
        <dbReference type="Pfam" id="PF02368"/>
    </source>
</evidence>
<dbReference type="KEGG" id="cfem:HCR03_10730"/>